<evidence type="ECO:0000313" key="4">
    <source>
        <dbReference type="Proteomes" id="UP000673691"/>
    </source>
</evidence>
<dbReference type="Gene3D" id="1.25.10.10">
    <property type="entry name" value="Leucine-rich Repeat Variant"/>
    <property type="match status" value="1"/>
</dbReference>
<dbReference type="GO" id="GO:0030139">
    <property type="term" value="C:endocytic vesicle"/>
    <property type="evidence" value="ECO:0007669"/>
    <property type="project" value="TreeGrafter"/>
</dbReference>
<dbReference type="GO" id="GO:0008104">
    <property type="term" value="P:intracellular protein localization"/>
    <property type="evidence" value="ECO:0007669"/>
    <property type="project" value="TreeGrafter"/>
</dbReference>
<protein>
    <submittedName>
        <fullName evidence="3">Armadillo-type protein</fullName>
    </submittedName>
</protein>
<dbReference type="PANTHER" id="PTHR21663:SF0">
    <property type="entry name" value="HEAT REPEAT-CONTAINING PROTEIN 5B"/>
    <property type="match status" value="1"/>
</dbReference>
<name>A0A8H8DJN8_9FUNG</name>
<keyword evidence="4" id="KW-1185">Reference proteome</keyword>
<dbReference type="InterPro" id="IPR046837">
    <property type="entry name" value="Laa1/Sip1/HEATR5-like_HEAT"/>
</dbReference>
<evidence type="ECO:0000313" key="3">
    <source>
        <dbReference type="EMBL" id="KAG5460761.1"/>
    </source>
</evidence>
<evidence type="ECO:0000256" key="1">
    <source>
        <dbReference type="ARBA" id="ARBA00008304"/>
    </source>
</evidence>
<dbReference type="AlphaFoldDB" id="A0A8H8DJN8"/>
<dbReference type="InterPro" id="IPR040108">
    <property type="entry name" value="Laa1/Sip1/HEATR5"/>
</dbReference>
<dbReference type="Pfam" id="PF20210">
    <property type="entry name" value="Laa1_Sip1_HTR5"/>
    <property type="match status" value="1"/>
</dbReference>
<dbReference type="GO" id="GO:0016020">
    <property type="term" value="C:membrane"/>
    <property type="evidence" value="ECO:0007669"/>
    <property type="project" value="TreeGrafter"/>
</dbReference>
<evidence type="ECO:0000256" key="2">
    <source>
        <dbReference type="SAM" id="MobiDB-lite"/>
    </source>
</evidence>
<dbReference type="InterPro" id="IPR011989">
    <property type="entry name" value="ARM-like"/>
</dbReference>
<dbReference type="OrthoDB" id="192608at2759"/>
<organism evidence="3 4">
    <name type="scientific">Olpidium bornovanus</name>
    <dbReference type="NCBI Taxonomy" id="278681"/>
    <lineage>
        <taxon>Eukaryota</taxon>
        <taxon>Fungi</taxon>
        <taxon>Fungi incertae sedis</taxon>
        <taxon>Olpidiomycota</taxon>
        <taxon>Olpidiomycotina</taxon>
        <taxon>Olpidiomycetes</taxon>
        <taxon>Olpidiales</taxon>
        <taxon>Olpidiaceae</taxon>
        <taxon>Olpidium</taxon>
    </lineage>
</organism>
<dbReference type="GO" id="GO:0005829">
    <property type="term" value="C:cytosol"/>
    <property type="evidence" value="ECO:0007669"/>
    <property type="project" value="GOC"/>
</dbReference>
<dbReference type="SUPFAM" id="SSF48371">
    <property type="entry name" value="ARM repeat"/>
    <property type="match status" value="1"/>
</dbReference>
<dbReference type="Proteomes" id="UP000673691">
    <property type="component" value="Unassembled WGS sequence"/>
</dbReference>
<feature type="compositionally biased region" description="Low complexity" evidence="2">
    <location>
        <begin position="403"/>
        <end position="426"/>
    </location>
</feature>
<dbReference type="InterPro" id="IPR016024">
    <property type="entry name" value="ARM-type_fold"/>
</dbReference>
<gene>
    <name evidence="3" type="ORF">BJ554DRAFT_7149</name>
</gene>
<dbReference type="GO" id="GO:0006897">
    <property type="term" value="P:endocytosis"/>
    <property type="evidence" value="ECO:0007669"/>
    <property type="project" value="TreeGrafter"/>
</dbReference>
<dbReference type="PANTHER" id="PTHR21663">
    <property type="entry name" value="HYPOTHETICAL HEAT DOMAIN-CONTAINING"/>
    <property type="match status" value="1"/>
</dbReference>
<comment type="caution">
    <text evidence="3">The sequence shown here is derived from an EMBL/GenBank/DDBJ whole genome shotgun (WGS) entry which is preliminary data.</text>
</comment>
<comment type="similarity">
    <text evidence="1">Belongs to the HEATR5 family.</text>
</comment>
<accession>A0A8H8DJN8</accession>
<sequence length="545" mass="58429">NAKAAKFFDGQKCGDNAATPGIPPGRATDLVTEVVNVGCRIVCVVVQALALVPNPRPRNQAGIVSPAPYLRNVASNTMGTLTKIAGAQVMTAELQTLVDQVVKNTDPNARAGCAVALGSVLSAAGGMASSAHLRTIVQILHSLSSDPHPVVHMWALHALSATVYGAGLMFSPFVNLTVDLIAKLFLSETHEPGGGASANIQAGMGLSEVYQSFGRIISGIIGTLGPELQHQCQVRDVCLNIAEELKYESEQFVVVEALRCTQSFIMFPPAAINVNVLVPFLQRQLGSRHNQIKRASVTCLYQLVQRDPAAVLMAVPQGLEEQLFAMLDTDPYVDEVKSVITGLLRRTAVIAPSRSIDLCRKVLTKASATEMTATAEVAQSGIGFRSRGAPGAYSDEDRDDFDGAPGKVAGVPAAGGQPPAAGSAANPPRWRTQIFALNCLRELIRVIRDEPNPFPEHFDFGLARSRRRAGASTDYLVLRLPDLIKMAFTAATNQVIHMRLEGLQLLKTVIVAFGGLRDPDFEEVSLMEQYHVRRACVGVIVRLTN</sequence>
<dbReference type="EMBL" id="JAEFCI010004753">
    <property type="protein sequence ID" value="KAG5460761.1"/>
    <property type="molecule type" value="Genomic_DNA"/>
</dbReference>
<feature type="non-terminal residue" evidence="3">
    <location>
        <position position="1"/>
    </location>
</feature>
<dbReference type="GO" id="GO:0042147">
    <property type="term" value="P:retrograde transport, endosome to Golgi"/>
    <property type="evidence" value="ECO:0007669"/>
    <property type="project" value="TreeGrafter"/>
</dbReference>
<reference evidence="3 4" key="1">
    <citation type="journal article" name="Sci. Rep.">
        <title>Genome-scale phylogenetic analyses confirm Olpidium as the closest living zoosporic fungus to the non-flagellated, terrestrial fungi.</title>
        <authorList>
            <person name="Chang Y."/>
            <person name="Rochon D."/>
            <person name="Sekimoto S."/>
            <person name="Wang Y."/>
            <person name="Chovatia M."/>
            <person name="Sandor L."/>
            <person name="Salamov A."/>
            <person name="Grigoriev I.V."/>
            <person name="Stajich J.E."/>
            <person name="Spatafora J.W."/>
        </authorList>
    </citation>
    <scope>NUCLEOTIDE SEQUENCE [LARGE SCALE GENOMIC DNA]</scope>
    <source>
        <strain evidence="3">S191</strain>
    </source>
</reference>
<proteinExistence type="inferred from homology"/>
<dbReference type="GO" id="GO:0005794">
    <property type="term" value="C:Golgi apparatus"/>
    <property type="evidence" value="ECO:0007669"/>
    <property type="project" value="TreeGrafter"/>
</dbReference>
<feature type="region of interest" description="Disordered" evidence="2">
    <location>
        <begin position="386"/>
        <end position="426"/>
    </location>
</feature>